<keyword evidence="5" id="KW-1185">Reference proteome</keyword>
<keyword evidence="2" id="KW-0964">Secreted</keyword>
<gene>
    <name evidence="4" type="ordered locus">Isop_0124</name>
</gene>
<feature type="compositionally biased region" description="Acidic residues" evidence="3">
    <location>
        <begin position="1452"/>
        <end position="1466"/>
    </location>
</feature>
<reference evidence="4 5" key="2">
    <citation type="journal article" date="2011" name="Stand. Genomic Sci.">
        <title>Complete genome sequence of Isosphaera pallida type strain (IS1B).</title>
        <authorList>
            <consortium name="US DOE Joint Genome Institute (JGI-PGF)"/>
            <person name="Goker M."/>
            <person name="Cleland D."/>
            <person name="Saunders E."/>
            <person name="Lapidus A."/>
            <person name="Nolan M."/>
            <person name="Lucas S."/>
            <person name="Hammon N."/>
            <person name="Deshpande S."/>
            <person name="Cheng J.F."/>
            <person name="Tapia R."/>
            <person name="Han C."/>
            <person name="Goodwin L."/>
            <person name="Pitluck S."/>
            <person name="Liolios K."/>
            <person name="Pagani I."/>
            <person name="Ivanova N."/>
            <person name="Mavromatis K."/>
            <person name="Pati A."/>
            <person name="Chen A."/>
            <person name="Palaniappan K."/>
            <person name="Land M."/>
            <person name="Hauser L."/>
            <person name="Chang Y.J."/>
            <person name="Jeffries C.D."/>
            <person name="Detter J.C."/>
            <person name="Beck B."/>
            <person name="Woyke T."/>
            <person name="Bristow J."/>
            <person name="Eisen J.A."/>
            <person name="Markowitz V."/>
            <person name="Hugenholtz P."/>
            <person name="Kyrpides N.C."/>
            <person name="Klenk H.P."/>
        </authorList>
    </citation>
    <scope>NUCLEOTIDE SEQUENCE [LARGE SCALE GENOMIC DNA]</scope>
    <source>
        <strain evidence="5">ATCC 43644 / DSM 9630 / IS1B</strain>
    </source>
</reference>
<dbReference type="Proteomes" id="UP000008631">
    <property type="component" value="Chromosome"/>
</dbReference>
<dbReference type="GO" id="GO:0005576">
    <property type="term" value="C:extracellular region"/>
    <property type="evidence" value="ECO:0007669"/>
    <property type="project" value="UniProtKB-SubCell"/>
</dbReference>
<sequence>MSRLFSASSRVLRFRSVGSPRRSLWRLQVRAARRVGLTRRPLEWLEDRTLMTFSASLSGQTAFFLTNNPALFQTLAFERSGGLLTHNRAGDPGFVNEFDFDNTQPGVQSLPADAASSVRLFLGNANLELGTITGRADLLNARFFVDEAGQGGATVSFAAAAAQVVTADLDGVRNANLGLNLTILDRFVAGVQVIGSPAADRLNLLGVPEDQPFAFDGNGGVDEVVVGSNGSLRDLQDDATLTNTGGFNTILLDNAGENVGREVTVDRVADKLRVTGLSLAPGGGSPAILLTEDRAASLTIQLGAGNDLVRLNATLAANPGGNLTRIDTGAGNDVLEVSALGLGTGSDNQLVGGPGTQDRLVLNAGGQSVSVTPSAGVIEIDTLGRLDFATFELLELNNLSEAFLQGSVNNDELTLQRFNPATLQATLTDAPVVRLPDTAPLTFRGGGGNDTATVDFLEGPLGAGLFTFDGQIGSNNRLVLVNGVFDRVEHRLSGVGAGELDLTPTSGPVQRIAHLNVAGVRDNSTANDRLYQFEAADDQIRLGAGPNPGVVVIEAPTALPVEFRAPDLSLAINAGAGDDVMIVNNLGPFFPAATVVTFEGGPGLNRFRLEDDRPASAVAGTLLDPDRGIVAALRPNANAARIVVDRGNGRYGAALELSGFDTETGLTILTNAAASGGAADVVVVHGLAEFGLGSDRFFETNFGSDEIRVSDHQVAIDNATVGALLRVNLDPTRLAALVVRGGDESNATGDLFVAPAFSLNGVPILLDGGAPALGTVPGDRVELSGPAFEVFTDPVLGRPAVALRASGPGAPSGRVTVLNMEAVQVQTDAVRVLGDRGAASGITEFDTFVVEGTGPRRFDLRINDLGGTTAPLSFDLNFLGNSPSATRQLSLEGGRGDDRVSVTPFLGWEVAVQTDGGDGFNRLAFNGVVGVAESILVEAAPDAAAAGSILSTAQTGPALVFASVQALNLNANPNEGDTLTLRATAGDDEALLQFSPQRVGGSSVNASGPNGFGGAPSDTGPEFADLRLVGRFDVVLDQGRGIANPDGSPADAPILNGFGLVALDLSAGNDLARVNLTGPIPASVEVAILGGAGENRIEVVGNAGFDDFTLAPGFDTRSGRVTIAGNDEGVFRFEDVATLDFLGDGGGDRLTLEGTINADLFEAVGGGVRLNGGPRARPLDFGGGSLNLNGFAGVDRYVVEPGSFPGVSVIRVNPDDPLDAPGEDRAELLGQPTDDLFNLTAGSPSAAVVTVASGATVDLRDVGRIDLDGLDGLDRLGLAGFGGDNTVTTRPDPITGQPIIDAQLGGLAVVAVNFERLDFTSGGGADRVVLEGTEGDDTATATANSITVAGQTVSFVNPVESIEINLLGGNDQADLSAFAIQGVTLNGGDGSDTLRGTNFADRINGDAGDDLVFGLAGNDTLDGGDGNDTLDGGAGDDLLHGGIGNDSLLGDSGDDTLEGGDGDDTLEGGSGRNLLDGGAGDDLLVHRLDANGFDLMTGGPGNDTVSVLGTAGGDSFQLAPLTNQPGRFSVAANGADRLEGGTVEVVALNGGVGDDRFVVADLAATGLQRVDLEGGAGNDAFTIQGTNGDDAILVSRPSVGGPVEVAGLAALARVIDPAGFTETLRVEGLVGNDLILTDSPASLALRLIFDGGDGNDTLGFADPVPPGPAGGVSLLGGDGNDLLQGGAGDDSLLGGDGNDTLLGGDGNDLLQGGAGDDSLLGGDGNDTLWGGLVGETSDLTNDTLRGGAGNDQLHGTRGDNLLDGGPGDDLIRGVAGRNTLLGGDGNDTLLGGVGSDTIEGGDGNDLILGDADINLATGRLFTLEAGGADFLDGGDGNDTLNGGGGNDTLFGGGGNDLLGVVTLPASLGGAVFDEPGRDLLDGGDGNDTIRGGPGDDTLNGGGGDDFLDGGAGDDLLDGGDGNDTLSGGAGNDTIRGGSGNDLLFGRDGDDLLDGGTGDDLLFGGNGNDTLFGGAGNDTLSGGAGNDLLRGGAGNDLLFGNEGNDTLFGGAGDDTLQGGAGDDLLVGGEAIRPVGARVAPGQPSDGNDVLAGGDGRDTLHGGTGDNIMDAGLDSFRERMFASQGRHVIFNRFLRPGTRNFRVDDAATLPNRGRGSRIAHNRQLFEIVEPVEPAAEPGIAPPFIDDRAQRLQLGRFLRRRGIAPAARPDGPIARFVLWRDPKRPRLASAGESSERPTLSVKGAGQVL</sequence>
<dbReference type="PANTHER" id="PTHR38340">
    <property type="entry name" value="S-LAYER PROTEIN"/>
    <property type="match status" value="1"/>
</dbReference>
<dbReference type="InterPro" id="IPR018511">
    <property type="entry name" value="Hemolysin-typ_Ca-bd_CS"/>
</dbReference>
<organism evidence="4 5">
    <name type="scientific">Isosphaera pallida (strain ATCC 43644 / DSM 9630 / IS1B)</name>
    <dbReference type="NCBI Taxonomy" id="575540"/>
    <lineage>
        <taxon>Bacteria</taxon>
        <taxon>Pseudomonadati</taxon>
        <taxon>Planctomycetota</taxon>
        <taxon>Planctomycetia</taxon>
        <taxon>Isosphaerales</taxon>
        <taxon>Isosphaeraceae</taxon>
        <taxon>Isosphaera</taxon>
    </lineage>
</organism>
<dbReference type="PANTHER" id="PTHR38340:SF1">
    <property type="entry name" value="S-LAYER PROTEIN"/>
    <property type="match status" value="1"/>
</dbReference>
<dbReference type="KEGG" id="ipa:Isop_0124"/>
<dbReference type="PRINTS" id="PR00313">
    <property type="entry name" value="CABNDNGRPT"/>
</dbReference>
<accession>E8R5I0</accession>
<evidence type="ECO:0000256" key="2">
    <source>
        <dbReference type="ARBA" id="ARBA00022525"/>
    </source>
</evidence>
<dbReference type="InterPro" id="IPR001343">
    <property type="entry name" value="Hemolysn_Ca-bd"/>
</dbReference>
<dbReference type="HOGENOM" id="CLU_231159_0_0_0"/>
<feature type="region of interest" description="Disordered" evidence="3">
    <location>
        <begin position="2035"/>
        <end position="2062"/>
    </location>
</feature>
<comment type="subcellular location">
    <subcellularLocation>
        <location evidence="1">Secreted</location>
    </subcellularLocation>
</comment>
<feature type="region of interest" description="Disordered" evidence="3">
    <location>
        <begin position="1449"/>
        <end position="1473"/>
    </location>
</feature>
<name>E8R5I0_ISOPI</name>
<feature type="region of interest" description="Disordered" evidence="3">
    <location>
        <begin position="1874"/>
        <end position="1933"/>
    </location>
</feature>
<dbReference type="eggNOG" id="COG2931">
    <property type="taxonomic scope" value="Bacteria"/>
</dbReference>
<feature type="region of interest" description="Disordered" evidence="3">
    <location>
        <begin position="1745"/>
        <end position="1764"/>
    </location>
</feature>
<dbReference type="InterPro" id="IPR011049">
    <property type="entry name" value="Serralysin-like_metalloprot_C"/>
</dbReference>
<proteinExistence type="predicted"/>
<dbReference type="InParanoid" id="E8R5I0"/>
<feature type="compositionally biased region" description="Gly residues" evidence="3">
    <location>
        <begin position="1891"/>
        <end position="1912"/>
    </location>
</feature>
<dbReference type="Pfam" id="PF00353">
    <property type="entry name" value="HemolysinCabind"/>
    <property type="match status" value="11"/>
</dbReference>
<protein>
    <recommendedName>
        <fullName evidence="6">Hemolysin-type calcium-binding region</fullName>
    </recommendedName>
</protein>
<dbReference type="InterPro" id="IPR050557">
    <property type="entry name" value="RTX_toxin/Mannuronan_C5-epim"/>
</dbReference>
<evidence type="ECO:0008006" key="6">
    <source>
        <dbReference type="Google" id="ProtNLM"/>
    </source>
</evidence>
<dbReference type="Gene3D" id="2.150.10.10">
    <property type="entry name" value="Serralysin-like metalloprotease, C-terminal"/>
    <property type="match status" value="8"/>
</dbReference>
<dbReference type="GO" id="GO:0005509">
    <property type="term" value="F:calcium ion binding"/>
    <property type="evidence" value="ECO:0007669"/>
    <property type="project" value="InterPro"/>
</dbReference>
<feature type="region of interest" description="Disordered" evidence="3">
    <location>
        <begin position="2184"/>
        <end position="2205"/>
    </location>
</feature>
<evidence type="ECO:0000313" key="5">
    <source>
        <dbReference type="Proteomes" id="UP000008631"/>
    </source>
</evidence>
<dbReference type="PROSITE" id="PS00330">
    <property type="entry name" value="HEMOLYSIN_CALCIUM"/>
    <property type="match status" value="17"/>
</dbReference>
<evidence type="ECO:0000256" key="3">
    <source>
        <dbReference type="SAM" id="MobiDB-lite"/>
    </source>
</evidence>
<dbReference type="EMBL" id="CP002353">
    <property type="protein sequence ID" value="ADV60721.1"/>
    <property type="molecule type" value="Genomic_DNA"/>
</dbReference>
<dbReference type="STRING" id="575540.Isop_0124"/>
<reference key="1">
    <citation type="submission" date="2010-11" db="EMBL/GenBank/DDBJ databases">
        <title>The complete sequence of chromosome of Isophaera pallida ATCC 43644.</title>
        <authorList>
            <consortium name="US DOE Joint Genome Institute (JGI-PGF)"/>
            <person name="Lucas S."/>
            <person name="Copeland A."/>
            <person name="Lapidus A."/>
            <person name="Bruce D."/>
            <person name="Goodwin L."/>
            <person name="Pitluck S."/>
            <person name="Kyrpides N."/>
            <person name="Mavromatis K."/>
            <person name="Pagani I."/>
            <person name="Ivanova N."/>
            <person name="Saunders E."/>
            <person name="Brettin T."/>
            <person name="Detter J.C."/>
            <person name="Han C."/>
            <person name="Tapia R."/>
            <person name="Land M."/>
            <person name="Hauser L."/>
            <person name="Markowitz V."/>
            <person name="Cheng J.-F."/>
            <person name="Hugenholtz P."/>
            <person name="Woyke T."/>
            <person name="Wu D."/>
            <person name="Eisen J.A."/>
        </authorList>
    </citation>
    <scope>NUCLEOTIDE SEQUENCE</scope>
    <source>
        <strain>ATCC 43644</strain>
    </source>
</reference>
<dbReference type="SUPFAM" id="SSF51120">
    <property type="entry name" value="beta-Roll"/>
    <property type="match status" value="7"/>
</dbReference>
<evidence type="ECO:0000256" key="1">
    <source>
        <dbReference type="ARBA" id="ARBA00004613"/>
    </source>
</evidence>
<evidence type="ECO:0000313" key="4">
    <source>
        <dbReference type="EMBL" id="ADV60721.1"/>
    </source>
</evidence>